<name>A0ACC1SF12_9HYPO</name>
<proteinExistence type="predicted"/>
<keyword evidence="2" id="KW-1185">Reference proteome</keyword>
<sequence>MKSQFPDLRWQKLPAPEDHPRYVYYGFQPGKSVLKEGHVGFPGRRAFPADTILDRDVAIRLRDGIKIYADIFRPTSSDSGQKVPAILPWSPYGKSGTGVQQYDTMAPFRVGIQSDQTSGYEKFEGPDPADWVRRGYAIVNIDARGAGNSEGDVVFWGQQEAEDIYDAIDWISQQHWSNGSVGMAGNSWLAIAQINFASRLQHPALKAIAPWEGRNDVYRDTLARGGKKHNAALHQFLLAGFAGHGSVENMPAMLTKRLLFDDYWASKYIHTENIQIPLYIVASYSSQLHSKGSFHTFRTARSTEKWLRVHPYQEWYDQYRPEMVDDLQKYFDRYLKGIENGWEKDTPPVRLSLIGFETGGGLVQTVRERPEAEWPLLRQNLKKLFLNAAEMTLESREIDTESSVAYDSRDVNESSDFTVFFDKYTEIAGYPKVQLWMSCNDHDDMDIAVQIRKISKDGNPLEHLNYPCPVVTKDVPNLNTAKYIGPQGFLRASHGVTRVDEFSTDQEIFYKHDRRQPMPPGSITKVEITLWPMAMVFAAGEGLMLRVSGHDMCYPETDLIQTASINNENVGHHNIHTVTGSSRGIGASIAVQLANHGANLVINYVRSAAAADKVAENIRGLGVKAIAIKADVSDADELASLFQKAKVEFGRLDIIMSNSGIEHFGRLDKITSEEIDKVLAVNVKAQLLVAQQAHKYLEDSGRLMLISSVSAVMGIPNHALYAASKAAIQGMTKCLAWDFGKRNITVNCIAPGGVKTDMYVEVARHYFPGGDELTDEEIDTRVSQWSPLGRPGFPDDVAGVVSLLSSPEAQWLTGQTFYITGGAHMVGDLGDTRLKALATKFRVSRNRMIPTNEVKRLLVMFTEDGVSKASGFGQKCNESNSKLARKVV</sequence>
<evidence type="ECO:0000313" key="1">
    <source>
        <dbReference type="EMBL" id="KAJ3538384.1"/>
    </source>
</evidence>
<comment type="caution">
    <text evidence="1">The sequence shown here is derived from an EMBL/GenBank/DDBJ whole genome shotgun (WGS) entry which is preliminary data.</text>
</comment>
<accession>A0ACC1SF12</accession>
<protein>
    <submittedName>
        <fullName evidence="1">Uncharacterized protein</fullName>
    </submittedName>
</protein>
<dbReference type="EMBL" id="JANRMS010000523">
    <property type="protein sequence ID" value="KAJ3538384.1"/>
    <property type="molecule type" value="Genomic_DNA"/>
</dbReference>
<evidence type="ECO:0000313" key="2">
    <source>
        <dbReference type="Proteomes" id="UP001148629"/>
    </source>
</evidence>
<reference evidence="1" key="1">
    <citation type="submission" date="2022-08" db="EMBL/GenBank/DDBJ databases">
        <title>Genome Sequence of Fusarium decemcellulare.</title>
        <authorList>
            <person name="Buettner E."/>
        </authorList>
    </citation>
    <scope>NUCLEOTIDE SEQUENCE</scope>
    <source>
        <strain evidence="1">Babe19</strain>
    </source>
</reference>
<gene>
    <name evidence="1" type="ORF">NM208_g5930</name>
</gene>
<dbReference type="Proteomes" id="UP001148629">
    <property type="component" value="Unassembled WGS sequence"/>
</dbReference>
<organism evidence="1 2">
    <name type="scientific">Fusarium decemcellulare</name>
    <dbReference type="NCBI Taxonomy" id="57161"/>
    <lineage>
        <taxon>Eukaryota</taxon>
        <taxon>Fungi</taxon>
        <taxon>Dikarya</taxon>
        <taxon>Ascomycota</taxon>
        <taxon>Pezizomycotina</taxon>
        <taxon>Sordariomycetes</taxon>
        <taxon>Hypocreomycetidae</taxon>
        <taxon>Hypocreales</taxon>
        <taxon>Nectriaceae</taxon>
        <taxon>Fusarium</taxon>
        <taxon>Fusarium decemcellulare species complex</taxon>
    </lineage>
</organism>